<evidence type="ECO:0000256" key="1">
    <source>
        <dbReference type="SAM" id="SignalP"/>
    </source>
</evidence>
<organism evidence="2 3">
    <name type="scientific">Clostridium saccharoperbutylacetonicum N1-4(HMT)</name>
    <dbReference type="NCBI Taxonomy" id="931276"/>
    <lineage>
        <taxon>Bacteria</taxon>
        <taxon>Bacillati</taxon>
        <taxon>Bacillota</taxon>
        <taxon>Clostridia</taxon>
        <taxon>Eubacteriales</taxon>
        <taxon>Clostridiaceae</taxon>
        <taxon>Clostridium</taxon>
    </lineage>
</organism>
<protein>
    <recommendedName>
        <fullName evidence="4">Calpain catalytic domain-containing protein</fullName>
    </recommendedName>
</protein>
<reference evidence="2 3" key="1">
    <citation type="submission" date="2013-02" db="EMBL/GenBank/DDBJ databases">
        <title>Genome sequence of Clostridium saccharoperbutylacetonicum N1-4(HMT).</title>
        <authorList>
            <person name="Poehlein A."/>
            <person name="Daniel R."/>
        </authorList>
    </citation>
    <scope>NUCLEOTIDE SEQUENCE [LARGE SCALE GENOMIC DNA]</scope>
    <source>
        <strain evidence="3">N1-4(HMT)</strain>
    </source>
</reference>
<feature type="signal peptide" evidence="1">
    <location>
        <begin position="1"/>
        <end position="30"/>
    </location>
</feature>
<dbReference type="RefSeq" id="WP_015390655.1">
    <property type="nucleotide sequence ID" value="NC_020291.1"/>
</dbReference>
<dbReference type="EMBL" id="CP004121">
    <property type="protein sequence ID" value="AGF54329.1"/>
    <property type="molecule type" value="Genomic_DNA"/>
</dbReference>
<dbReference type="AlphaFoldDB" id="M1M8R9"/>
<keyword evidence="3" id="KW-1185">Reference proteome</keyword>
<dbReference type="KEGG" id="csr:Cspa_c05350"/>
<dbReference type="OrthoDB" id="2043474at2"/>
<dbReference type="PATRIC" id="fig|931276.5.peg.495"/>
<accession>M1M8R9</accession>
<dbReference type="Proteomes" id="UP000011728">
    <property type="component" value="Chromosome"/>
</dbReference>
<evidence type="ECO:0000313" key="3">
    <source>
        <dbReference type="Proteomes" id="UP000011728"/>
    </source>
</evidence>
<gene>
    <name evidence="2" type="ORF">Cspa_c05350</name>
</gene>
<name>M1M8R9_9CLOT</name>
<sequence length="244" mass="26033">MKKIKMKIVTLGLSLILVAGSLFSPVSVSARTMGDPSNQIDGKLSTFYQGDIGDCGAVSGIQALANSKYGRSLLRTMITVNGDDSYTVNFKSGIQSVSQTDVDNAGITGDLDARVIEAGLQNAMNVYNGCFACDVFTTITGFKQSQVRGATSKTNLMNTMASKCASGDGITAACDFTIADPDKGILGNGEHSYSIQSVTKDTVVVINPWDTSELISMSRSEFESSIRYMTYVDNTAKKVVVFWA</sequence>
<evidence type="ECO:0008006" key="4">
    <source>
        <dbReference type="Google" id="ProtNLM"/>
    </source>
</evidence>
<dbReference type="HOGENOM" id="CLU_1154849_0_0_9"/>
<feature type="chain" id="PRO_5004015494" description="Calpain catalytic domain-containing protein" evidence="1">
    <location>
        <begin position="31"/>
        <end position="244"/>
    </location>
</feature>
<evidence type="ECO:0000313" key="2">
    <source>
        <dbReference type="EMBL" id="AGF54329.1"/>
    </source>
</evidence>
<dbReference type="eggNOG" id="ENOG5030Y6H">
    <property type="taxonomic scope" value="Bacteria"/>
</dbReference>
<proteinExistence type="predicted"/>
<keyword evidence="1" id="KW-0732">Signal</keyword>